<dbReference type="InParanoid" id="A0A1V8SBT0"/>
<dbReference type="EMBL" id="NAJO01000063">
    <property type="protein sequence ID" value="OQN96654.1"/>
    <property type="molecule type" value="Genomic_DNA"/>
</dbReference>
<organism evidence="2 3">
    <name type="scientific">Cryoendolithus antarcticus</name>
    <dbReference type="NCBI Taxonomy" id="1507870"/>
    <lineage>
        <taxon>Eukaryota</taxon>
        <taxon>Fungi</taxon>
        <taxon>Dikarya</taxon>
        <taxon>Ascomycota</taxon>
        <taxon>Pezizomycotina</taxon>
        <taxon>Dothideomycetes</taxon>
        <taxon>Dothideomycetidae</taxon>
        <taxon>Cladosporiales</taxon>
        <taxon>Cladosporiaceae</taxon>
        <taxon>Cryoendolithus</taxon>
    </lineage>
</organism>
<protein>
    <submittedName>
        <fullName evidence="2">Uncharacterized protein</fullName>
    </submittedName>
</protein>
<evidence type="ECO:0000256" key="1">
    <source>
        <dbReference type="SAM" id="MobiDB-lite"/>
    </source>
</evidence>
<sequence>MAGLGITSDGQMDPKPKRSTSPPLVALANRASRQVHELGVVHGIKISICDVVARQVAGHIHNAHLAKLDREKLCEAYERQMKEVREYFVQLEVARLCKAGEDWVVVEKAEGEEWAIL</sequence>
<feature type="region of interest" description="Disordered" evidence="1">
    <location>
        <begin position="1"/>
        <end position="22"/>
    </location>
</feature>
<keyword evidence="3" id="KW-1185">Reference proteome</keyword>
<name>A0A1V8SBT0_9PEZI</name>
<evidence type="ECO:0000313" key="3">
    <source>
        <dbReference type="Proteomes" id="UP000192596"/>
    </source>
</evidence>
<reference evidence="3" key="1">
    <citation type="submission" date="2017-03" db="EMBL/GenBank/DDBJ databases">
        <title>Genomes of endolithic fungi from Antarctica.</title>
        <authorList>
            <person name="Coleine C."/>
            <person name="Masonjones S."/>
            <person name="Stajich J.E."/>
        </authorList>
    </citation>
    <scope>NUCLEOTIDE SEQUENCE [LARGE SCALE GENOMIC DNA]</scope>
    <source>
        <strain evidence="3">CCFEE 5527</strain>
    </source>
</reference>
<dbReference type="Proteomes" id="UP000192596">
    <property type="component" value="Unassembled WGS sequence"/>
</dbReference>
<gene>
    <name evidence="2" type="ORF">B0A48_17294</name>
</gene>
<proteinExistence type="predicted"/>
<accession>A0A1V8SBT0</accession>
<evidence type="ECO:0000313" key="2">
    <source>
        <dbReference type="EMBL" id="OQN96654.1"/>
    </source>
</evidence>
<comment type="caution">
    <text evidence="2">The sequence shown here is derived from an EMBL/GenBank/DDBJ whole genome shotgun (WGS) entry which is preliminary data.</text>
</comment>
<dbReference type="AlphaFoldDB" id="A0A1V8SBT0"/>